<accession>A0A372ZSG1</accession>
<keyword evidence="1" id="KW-0472">Membrane</keyword>
<proteinExistence type="predicted"/>
<dbReference type="EMBL" id="QVIG01000001">
    <property type="protein sequence ID" value="RGD58464.1"/>
    <property type="molecule type" value="Genomic_DNA"/>
</dbReference>
<protein>
    <submittedName>
        <fullName evidence="2">Uncharacterized protein</fullName>
    </submittedName>
</protein>
<evidence type="ECO:0000313" key="2">
    <source>
        <dbReference type="EMBL" id="RGD58464.1"/>
    </source>
</evidence>
<dbReference type="AlphaFoldDB" id="A0A372ZSG1"/>
<organism evidence="2 3">
    <name type="scientific">Kitasatospora xanthocidica</name>
    <dbReference type="NCBI Taxonomy" id="83382"/>
    <lineage>
        <taxon>Bacteria</taxon>
        <taxon>Bacillati</taxon>
        <taxon>Actinomycetota</taxon>
        <taxon>Actinomycetes</taxon>
        <taxon>Kitasatosporales</taxon>
        <taxon>Streptomycetaceae</taxon>
        <taxon>Kitasatospora</taxon>
    </lineage>
</organism>
<dbReference type="Proteomes" id="UP000263377">
    <property type="component" value="Unassembled WGS sequence"/>
</dbReference>
<keyword evidence="1" id="KW-1133">Transmembrane helix</keyword>
<keyword evidence="3" id="KW-1185">Reference proteome</keyword>
<feature type="transmembrane region" description="Helical" evidence="1">
    <location>
        <begin position="21"/>
        <end position="39"/>
    </location>
</feature>
<keyword evidence="1" id="KW-0812">Transmembrane</keyword>
<gene>
    <name evidence="2" type="ORF">DR950_12345</name>
</gene>
<sequence length="83" mass="8547">MFSQETPAPTPSRSRRLHLRVTAGGLSSLATAVDLGLGWRLVRAGMGAPQAGAICVGLLAVPVLVALAAVLWSADRLEASPRS</sequence>
<dbReference type="RefSeq" id="WP_117487047.1">
    <property type="nucleotide sequence ID" value="NZ_QVIG01000001.1"/>
</dbReference>
<comment type="caution">
    <text evidence="2">The sequence shown here is derived from an EMBL/GenBank/DDBJ whole genome shotgun (WGS) entry which is preliminary data.</text>
</comment>
<name>A0A372ZSG1_9ACTN</name>
<feature type="transmembrane region" description="Helical" evidence="1">
    <location>
        <begin position="51"/>
        <end position="74"/>
    </location>
</feature>
<evidence type="ECO:0000256" key="1">
    <source>
        <dbReference type="SAM" id="Phobius"/>
    </source>
</evidence>
<reference evidence="2 3" key="1">
    <citation type="submission" date="2018-08" db="EMBL/GenBank/DDBJ databases">
        <title>Diversity &amp; Physiological Properties of Lignin-Decomposing Actinobacteria from Soil.</title>
        <authorList>
            <person name="Roh S.G."/>
            <person name="Kim S.B."/>
        </authorList>
    </citation>
    <scope>NUCLEOTIDE SEQUENCE [LARGE SCALE GENOMIC DNA]</scope>
    <source>
        <strain evidence="2 3">MMS17-GH009</strain>
    </source>
</reference>
<evidence type="ECO:0000313" key="3">
    <source>
        <dbReference type="Proteomes" id="UP000263377"/>
    </source>
</evidence>